<dbReference type="GO" id="GO:0031048">
    <property type="term" value="P:regulatory ncRNA-mediated heterochromatin formation"/>
    <property type="evidence" value="ECO:0007669"/>
    <property type="project" value="TreeGrafter"/>
</dbReference>
<comment type="caution">
    <text evidence="5">The sequence shown here is derived from an EMBL/GenBank/DDBJ whole genome shotgun (WGS) entry which is preliminary data.</text>
</comment>
<evidence type="ECO:0000313" key="6">
    <source>
        <dbReference type="Proteomes" id="UP001321473"/>
    </source>
</evidence>
<dbReference type="GO" id="GO:1902369">
    <property type="term" value="P:negative regulation of RNA catabolic process"/>
    <property type="evidence" value="ECO:0007669"/>
    <property type="project" value="TreeGrafter"/>
</dbReference>
<feature type="region of interest" description="Disordered" evidence="4">
    <location>
        <begin position="225"/>
        <end position="378"/>
    </location>
</feature>
<organism evidence="5 6">
    <name type="scientific">Amblyomma americanum</name>
    <name type="common">Lone star tick</name>
    <dbReference type="NCBI Taxonomy" id="6943"/>
    <lineage>
        <taxon>Eukaryota</taxon>
        <taxon>Metazoa</taxon>
        <taxon>Ecdysozoa</taxon>
        <taxon>Arthropoda</taxon>
        <taxon>Chelicerata</taxon>
        <taxon>Arachnida</taxon>
        <taxon>Acari</taxon>
        <taxon>Parasitiformes</taxon>
        <taxon>Ixodida</taxon>
        <taxon>Ixodoidea</taxon>
        <taxon>Ixodidae</taxon>
        <taxon>Amblyomminae</taxon>
        <taxon>Amblyomma</taxon>
    </lineage>
</organism>
<dbReference type="Gene3D" id="1.25.40.10">
    <property type="entry name" value="Tetratricopeptide repeat domain"/>
    <property type="match status" value="1"/>
</dbReference>
<evidence type="ECO:0000256" key="2">
    <source>
        <dbReference type="ARBA" id="ARBA00009265"/>
    </source>
</evidence>
<keyword evidence="3" id="KW-0539">Nucleus</keyword>
<dbReference type="Proteomes" id="UP001321473">
    <property type="component" value="Unassembled WGS sequence"/>
</dbReference>
<accession>A0AAQ4F998</accession>
<name>A0AAQ4F998_AMBAM</name>
<gene>
    <name evidence="5" type="ORF">V5799_009868</name>
</gene>
<sequence length="515" mass="56631">MCGVVRKQRANAASTAACVQVLLECGEEARAGKAWEELLRVHPGNARLWLEHARFLQAETTLSGFHVDAAARGYLRALSCFRDMLEGRRATRREPLEVERNIVEVCRQYGVFLCQCGLWERAVATFQALAELSMRCPPRLAEAPLEEALALLEPFWDSGAPRFGDEGARGWAYLMEQLGSGQASALDAATTRTATTTQDAVPTIFQKVQSEQVASTSCGAISGLQSLPRTSLQKRKREHASPEATSSQTMSSPSSRAQLPLRKSPRLQAISVRPHLSQPVTSPIPKSPCKHLHTSTRKSLRKRKQDMSAPQTPSSVAASPWKSPRKCLQTATPVCASSRMRSEDQGATSPAKAAVKVQHKTTQSLKSSSKKKGNSPRSSSIPLFAATFAHTGSVKITLKCSLAASAREGDGTITPRLCSSDDCQELEDEIMGRRPSLGDAWLRLESLRDLRQWRPYRPDLSAEEVTSEDPERMVLYEDVGPALFRLRQPVAKLHLFQAWLSLLLGVDPEASWDTH</sequence>
<comment type="subcellular location">
    <subcellularLocation>
        <location evidence="1">Nucleus</location>
    </subcellularLocation>
</comment>
<evidence type="ECO:0000256" key="1">
    <source>
        <dbReference type="ARBA" id="ARBA00004123"/>
    </source>
</evidence>
<keyword evidence="6" id="KW-1185">Reference proteome</keyword>
<comment type="similarity">
    <text evidence="2">Belongs to the NRDE2 family.</text>
</comment>
<feature type="compositionally biased region" description="Basic residues" evidence="4">
    <location>
        <begin position="288"/>
        <end position="304"/>
    </location>
</feature>
<dbReference type="GO" id="GO:0071013">
    <property type="term" value="C:catalytic step 2 spliceosome"/>
    <property type="evidence" value="ECO:0007669"/>
    <property type="project" value="TreeGrafter"/>
</dbReference>
<dbReference type="InterPro" id="IPR011990">
    <property type="entry name" value="TPR-like_helical_dom_sf"/>
</dbReference>
<evidence type="ECO:0000313" key="5">
    <source>
        <dbReference type="EMBL" id="KAK8783767.1"/>
    </source>
</evidence>
<protein>
    <submittedName>
        <fullName evidence="5">Uncharacterized protein</fullName>
    </submittedName>
</protein>
<evidence type="ECO:0000256" key="3">
    <source>
        <dbReference type="ARBA" id="ARBA00023242"/>
    </source>
</evidence>
<dbReference type="PANTHER" id="PTHR13471:SF0">
    <property type="entry name" value="NUCLEAR EXOSOME REGULATOR NRDE2"/>
    <property type="match status" value="1"/>
</dbReference>
<dbReference type="Pfam" id="PF08424">
    <property type="entry name" value="NRDE-2"/>
    <property type="match status" value="2"/>
</dbReference>
<feature type="compositionally biased region" description="Low complexity" evidence="4">
    <location>
        <begin position="246"/>
        <end position="255"/>
    </location>
</feature>
<dbReference type="EMBL" id="JARKHS020005208">
    <property type="protein sequence ID" value="KAK8783767.1"/>
    <property type="molecule type" value="Genomic_DNA"/>
</dbReference>
<dbReference type="AlphaFoldDB" id="A0AAQ4F998"/>
<feature type="compositionally biased region" description="Polar residues" evidence="4">
    <location>
        <begin position="308"/>
        <end position="317"/>
    </location>
</feature>
<evidence type="ECO:0000256" key="4">
    <source>
        <dbReference type="SAM" id="MobiDB-lite"/>
    </source>
</evidence>
<reference evidence="5 6" key="1">
    <citation type="journal article" date="2023" name="Arcadia Sci">
        <title>De novo assembly of a long-read Amblyomma americanum tick genome.</title>
        <authorList>
            <person name="Chou S."/>
            <person name="Poskanzer K.E."/>
            <person name="Rollins M."/>
            <person name="Thuy-Boun P.S."/>
        </authorList>
    </citation>
    <scope>NUCLEOTIDE SEQUENCE [LARGE SCALE GENOMIC DNA]</scope>
    <source>
        <strain evidence="5">F_SG_1</strain>
        <tissue evidence="5">Salivary glands</tissue>
    </source>
</reference>
<dbReference type="InterPro" id="IPR013633">
    <property type="entry name" value="NRDE-2"/>
</dbReference>
<proteinExistence type="inferred from homology"/>
<dbReference type="PANTHER" id="PTHR13471">
    <property type="entry name" value="TETRATRICOPEPTIDE-LIKE HELICAL"/>
    <property type="match status" value="1"/>
</dbReference>